<comment type="caution">
    <text evidence="3">The sequence shown here is derived from an EMBL/GenBank/DDBJ whole genome shotgun (WGS) entry which is preliminary data.</text>
</comment>
<dbReference type="Proteomes" id="UP001589943">
    <property type="component" value="Unassembled WGS sequence"/>
</dbReference>
<dbReference type="Pfam" id="PF13429">
    <property type="entry name" value="TPR_15"/>
    <property type="match status" value="1"/>
</dbReference>
<dbReference type="EMBL" id="JBHLTL010000011">
    <property type="protein sequence ID" value="MFC0590657.1"/>
    <property type="molecule type" value="Genomic_DNA"/>
</dbReference>
<dbReference type="InterPro" id="IPR019734">
    <property type="entry name" value="TPR_rpt"/>
</dbReference>
<dbReference type="SMART" id="SM00028">
    <property type="entry name" value="TPR"/>
    <property type="match status" value="7"/>
</dbReference>
<dbReference type="Gene3D" id="1.25.40.10">
    <property type="entry name" value="Tetratricopeptide repeat domain"/>
    <property type="match status" value="3"/>
</dbReference>
<dbReference type="Pfam" id="PF13432">
    <property type="entry name" value="TPR_16"/>
    <property type="match status" value="1"/>
</dbReference>
<evidence type="ECO:0000256" key="2">
    <source>
        <dbReference type="PROSITE-ProRule" id="PRU00339"/>
    </source>
</evidence>
<keyword evidence="4" id="KW-1185">Reference proteome</keyword>
<dbReference type="PANTHER" id="PTHR12788">
    <property type="entry name" value="PROTEIN-TYROSINE SULFOTRANSFERASE 2"/>
    <property type="match status" value="1"/>
</dbReference>
<dbReference type="InterPro" id="IPR011990">
    <property type="entry name" value="TPR-like_helical_dom_sf"/>
</dbReference>
<evidence type="ECO:0000313" key="4">
    <source>
        <dbReference type="Proteomes" id="UP001589943"/>
    </source>
</evidence>
<dbReference type="PROSITE" id="PS50005">
    <property type="entry name" value="TPR"/>
    <property type="match status" value="1"/>
</dbReference>
<dbReference type="InterPro" id="IPR027417">
    <property type="entry name" value="P-loop_NTPase"/>
</dbReference>
<organism evidence="3 4">
    <name type="scientific">Novosphingobium aquiterrae</name>
    <dbReference type="NCBI Taxonomy" id="624388"/>
    <lineage>
        <taxon>Bacteria</taxon>
        <taxon>Pseudomonadati</taxon>
        <taxon>Pseudomonadota</taxon>
        <taxon>Alphaproteobacteria</taxon>
        <taxon>Sphingomonadales</taxon>
        <taxon>Sphingomonadaceae</taxon>
        <taxon>Novosphingobium</taxon>
    </lineage>
</organism>
<name>A0ABV6PLF8_9SPHN</name>
<evidence type="ECO:0000256" key="1">
    <source>
        <dbReference type="ARBA" id="ARBA00022679"/>
    </source>
</evidence>
<dbReference type="Gene3D" id="3.40.50.300">
    <property type="entry name" value="P-loop containing nucleotide triphosphate hydrolases"/>
    <property type="match status" value="1"/>
</dbReference>
<keyword evidence="2" id="KW-0802">TPR repeat</keyword>
<dbReference type="SUPFAM" id="SSF52540">
    <property type="entry name" value="P-loop containing nucleoside triphosphate hydrolases"/>
    <property type="match status" value="1"/>
</dbReference>
<protein>
    <submittedName>
        <fullName evidence="3">Sulfotransferase</fullName>
    </submittedName>
</protein>
<evidence type="ECO:0000313" key="3">
    <source>
        <dbReference type="EMBL" id="MFC0590657.1"/>
    </source>
</evidence>
<dbReference type="PANTHER" id="PTHR12788:SF10">
    <property type="entry name" value="PROTEIN-TYROSINE SULFOTRANSFERASE"/>
    <property type="match status" value="1"/>
</dbReference>
<dbReference type="InterPro" id="IPR026634">
    <property type="entry name" value="TPST-like"/>
</dbReference>
<dbReference type="SUPFAM" id="SSF48452">
    <property type="entry name" value="TPR-like"/>
    <property type="match status" value="2"/>
</dbReference>
<dbReference type="Pfam" id="PF13469">
    <property type="entry name" value="Sulfotransfer_3"/>
    <property type="match status" value="1"/>
</dbReference>
<sequence length="674" mass="76347">MKTDQSPQDMSSGAFDEAERLVAAARGDLQRGQMGDAENKCQEALDHVPTHREALYLLAVIQRISRRPLDSLANVTRLIEADPGNGRAYQERGHSLLALGRTEEALGAFQDAVAYNAGLLASWRILADMHERAGRTEAARYARAQCAYLESLPEELQAVVRLVQENRLGMAENQCRAFLQRHGHHTEAMRLLAEIGTKFNSYEEAEFLLESCLVLEPQNTNAHFDYVNLLQKRQKFGEALDQARALRDKAPENGQFDLLYANQSLAVGEFDEALAIYRRHIAKMPDNPTLHLSVGHALKTIGNQAEAIAAYREAYRVRPEFGDAYWSLANLKTYRFEPDEIRQMRAFESRPTTGLVDRYHLCFALGKALEDRGDYADSFAYYERGNRLKRDELGYDWRRITAEVALQKQHCGAELFERFTGAGCQSADPIFILGLPRAGSTLLEQILSSHSQVEGTLELPNILALSHQIDGRRRIGDEANYPGNLVDLSADQLTEFGEAFIRDTRVHRKQGKAFFIDKMPNNFRHIALIHLILPNAKIIDARRGAMGCCFSGFKQLFAEGQEFTYGLEEIGHYYRDYVDLMDHWDNVLPGKVLRVRYEDVVADLETQVRRLLDFCGLPFEAACLEFHHTERAVRTASSEQVRQPIYKTGVDQWENFSDYLDPLRGVLGPELVAT</sequence>
<gene>
    <name evidence="3" type="ORF">ACFFF7_14690</name>
</gene>
<accession>A0ABV6PLF8</accession>
<feature type="repeat" description="TPR" evidence="2">
    <location>
        <begin position="288"/>
        <end position="321"/>
    </location>
</feature>
<proteinExistence type="predicted"/>
<reference evidence="3 4" key="1">
    <citation type="submission" date="2024-09" db="EMBL/GenBank/DDBJ databases">
        <authorList>
            <person name="Sun Q."/>
            <person name="Mori K."/>
        </authorList>
    </citation>
    <scope>NUCLEOTIDE SEQUENCE [LARGE SCALE GENOMIC DNA]</scope>
    <source>
        <strain evidence="3 4">NCAIM B.02537</strain>
    </source>
</reference>
<dbReference type="Pfam" id="PF13181">
    <property type="entry name" value="TPR_8"/>
    <property type="match status" value="1"/>
</dbReference>
<dbReference type="RefSeq" id="WP_379482107.1">
    <property type="nucleotide sequence ID" value="NZ_JBHLTL010000011.1"/>
</dbReference>
<keyword evidence="1" id="KW-0808">Transferase</keyword>